<protein>
    <submittedName>
        <fullName evidence="2">Uncharacterized protein</fullName>
    </submittedName>
</protein>
<evidence type="ECO:0000256" key="1">
    <source>
        <dbReference type="SAM" id="MobiDB-lite"/>
    </source>
</evidence>
<gene>
    <name evidence="2" type="ORF">TSOC_013213</name>
</gene>
<feature type="region of interest" description="Disordered" evidence="1">
    <location>
        <begin position="44"/>
        <end position="77"/>
    </location>
</feature>
<dbReference type="Proteomes" id="UP000236333">
    <property type="component" value="Unassembled WGS sequence"/>
</dbReference>
<organism evidence="2 3">
    <name type="scientific">Tetrabaena socialis</name>
    <dbReference type="NCBI Taxonomy" id="47790"/>
    <lineage>
        <taxon>Eukaryota</taxon>
        <taxon>Viridiplantae</taxon>
        <taxon>Chlorophyta</taxon>
        <taxon>core chlorophytes</taxon>
        <taxon>Chlorophyceae</taxon>
        <taxon>CS clade</taxon>
        <taxon>Chlamydomonadales</taxon>
        <taxon>Tetrabaenaceae</taxon>
        <taxon>Tetrabaena</taxon>
    </lineage>
</organism>
<keyword evidence="3" id="KW-1185">Reference proteome</keyword>
<dbReference type="EMBL" id="PGGS01001090">
    <property type="protein sequence ID" value="PNH00932.1"/>
    <property type="molecule type" value="Genomic_DNA"/>
</dbReference>
<dbReference type="OrthoDB" id="432447at2759"/>
<evidence type="ECO:0000313" key="3">
    <source>
        <dbReference type="Proteomes" id="UP000236333"/>
    </source>
</evidence>
<proteinExistence type="predicted"/>
<sequence>MSCKADVQFNFSRASEHDDFVYGAARPGAAGQRCFNPEDKVTVAEGGHTAAPPRRIDRARGASSPAQQQAPGGWLPVPLPSICGSCG</sequence>
<reference evidence="2 3" key="1">
    <citation type="journal article" date="2017" name="Mol. Biol. Evol.">
        <title>The 4-celled Tetrabaena socialis nuclear genome reveals the essential components for genetic control of cell number at the origin of multicellularity in the volvocine lineage.</title>
        <authorList>
            <person name="Featherston J."/>
            <person name="Arakaki Y."/>
            <person name="Hanschen E.R."/>
            <person name="Ferris P.J."/>
            <person name="Michod R.E."/>
            <person name="Olson B.J.S.C."/>
            <person name="Nozaki H."/>
            <person name="Durand P.M."/>
        </authorList>
    </citation>
    <scope>NUCLEOTIDE SEQUENCE [LARGE SCALE GENOMIC DNA]</scope>
    <source>
        <strain evidence="2 3">NIES-571</strain>
    </source>
</reference>
<accession>A0A2J7ZKZ3</accession>
<comment type="caution">
    <text evidence="2">The sequence shown here is derived from an EMBL/GenBank/DDBJ whole genome shotgun (WGS) entry which is preliminary data.</text>
</comment>
<evidence type="ECO:0000313" key="2">
    <source>
        <dbReference type="EMBL" id="PNH00932.1"/>
    </source>
</evidence>
<dbReference type="AlphaFoldDB" id="A0A2J7ZKZ3"/>
<name>A0A2J7ZKZ3_9CHLO</name>